<evidence type="ECO:0000256" key="5">
    <source>
        <dbReference type="ARBA" id="ARBA00022490"/>
    </source>
</evidence>
<evidence type="ECO:0000313" key="16">
    <source>
        <dbReference type="Ensembl" id="ENSECRP00000030841.1"/>
    </source>
</evidence>
<dbReference type="PIRSF" id="PIRSF037322">
    <property type="entry name" value="CDKN3"/>
    <property type="match status" value="1"/>
</dbReference>
<reference evidence="16" key="1">
    <citation type="submission" date="2021-06" db="EMBL/GenBank/DDBJ databases">
        <authorList>
            <consortium name="Wellcome Sanger Institute Data Sharing"/>
        </authorList>
    </citation>
    <scope>NUCLEOTIDE SEQUENCE [LARGE SCALE GENOMIC DNA]</scope>
</reference>
<evidence type="ECO:0000256" key="12">
    <source>
        <dbReference type="ARBA" id="ARBA00082005"/>
    </source>
</evidence>
<dbReference type="Proteomes" id="UP000694620">
    <property type="component" value="Chromosome 16"/>
</dbReference>
<evidence type="ECO:0000259" key="15">
    <source>
        <dbReference type="PROSITE" id="PS50056"/>
    </source>
</evidence>
<dbReference type="PROSITE" id="PS50056">
    <property type="entry name" value="TYR_PHOSPHATASE_2"/>
    <property type="match status" value="1"/>
</dbReference>
<dbReference type="AlphaFoldDB" id="A0A8C4TFH4"/>
<evidence type="ECO:0000256" key="3">
    <source>
        <dbReference type="ARBA" id="ARBA00013064"/>
    </source>
</evidence>
<feature type="active site" description="Phosphocysteine intermediate" evidence="13">
    <location>
        <position position="146"/>
    </location>
</feature>
<dbReference type="InterPro" id="IPR008425">
    <property type="entry name" value="CDK_inhib_3"/>
</dbReference>
<keyword evidence="8" id="KW-0131">Cell cycle</keyword>
<dbReference type="PANTHER" id="PTHR23339">
    <property type="entry name" value="TYROSINE SPECIFIC PROTEIN PHOSPHATASE AND DUAL SPECIFICITY PROTEIN PHOSPHATASE"/>
    <property type="match status" value="1"/>
</dbReference>
<dbReference type="InterPro" id="IPR022778">
    <property type="entry name" value="CDKN3"/>
</dbReference>
<organism evidence="16 17">
    <name type="scientific">Erpetoichthys calabaricus</name>
    <name type="common">Rope fish</name>
    <name type="synonym">Calamoichthys calabaricus</name>
    <dbReference type="NCBI Taxonomy" id="27687"/>
    <lineage>
        <taxon>Eukaryota</taxon>
        <taxon>Metazoa</taxon>
        <taxon>Chordata</taxon>
        <taxon>Craniata</taxon>
        <taxon>Vertebrata</taxon>
        <taxon>Euteleostomi</taxon>
        <taxon>Actinopterygii</taxon>
        <taxon>Polypteriformes</taxon>
        <taxon>Polypteridae</taxon>
        <taxon>Erpetoichthys</taxon>
    </lineage>
</organism>
<dbReference type="InterPro" id="IPR000387">
    <property type="entry name" value="Tyr_Pase_dom"/>
</dbReference>
<dbReference type="SUPFAM" id="SSF52799">
    <property type="entry name" value="(Phosphotyrosine protein) phosphatases II"/>
    <property type="match status" value="1"/>
</dbReference>
<dbReference type="SMART" id="SM00404">
    <property type="entry name" value="PTPc_motif"/>
    <property type="match status" value="1"/>
</dbReference>
<reference evidence="16" key="2">
    <citation type="submission" date="2025-08" db="UniProtKB">
        <authorList>
            <consortium name="Ensembl"/>
        </authorList>
    </citation>
    <scope>IDENTIFICATION</scope>
</reference>
<dbReference type="EC" id="3.1.3.48" evidence="3"/>
<dbReference type="GO" id="GO:0004725">
    <property type="term" value="F:protein tyrosine phosphatase activity"/>
    <property type="evidence" value="ECO:0007669"/>
    <property type="project" value="UniProtKB-EC"/>
</dbReference>
<feature type="region of interest" description="Disordered" evidence="14">
    <location>
        <begin position="1"/>
        <end position="28"/>
    </location>
</feature>
<dbReference type="CDD" id="cd14505">
    <property type="entry name" value="CDKN3-like"/>
    <property type="match status" value="1"/>
</dbReference>
<comment type="subunit">
    <text evidence="9">Interacts with cyclin-dependent kinases such as CDK1, CDK2 and CDK3. Does not interact with CDK4. Interacts (via C-terminus) with phosphorylated CDK2 (via C-terminal helix). Interacts with MS4A3 (via C-terminus); the interaction enhances CDKN3 enzymatic activity.</text>
</comment>
<evidence type="ECO:0000256" key="4">
    <source>
        <dbReference type="ARBA" id="ARBA00013081"/>
    </source>
</evidence>
<reference evidence="16" key="3">
    <citation type="submission" date="2025-09" db="UniProtKB">
        <authorList>
            <consortium name="Ensembl"/>
        </authorList>
    </citation>
    <scope>IDENTIFICATION</scope>
</reference>
<dbReference type="FunFam" id="3.90.190.10:FF:000046">
    <property type="entry name" value="Cyclin-dependent kinase inhibitor 3"/>
    <property type="match status" value="1"/>
</dbReference>
<dbReference type="GO" id="GO:0048471">
    <property type="term" value="C:perinuclear region of cytoplasm"/>
    <property type="evidence" value="ECO:0007669"/>
    <property type="project" value="UniProtKB-SubCell"/>
</dbReference>
<proteinExistence type="inferred from homology"/>
<dbReference type="GeneTree" id="ENSGT00390000004717"/>
<protein>
    <recommendedName>
        <fullName evidence="10">Cyclin-dependent kinase inhibitor 3</fullName>
        <ecNumber evidence="4">3.1.3.16</ecNumber>
        <ecNumber evidence="3">3.1.3.48</ecNumber>
    </recommendedName>
    <alternativeName>
        <fullName evidence="12">CDK2-associated dual-specificity phosphatase</fullName>
    </alternativeName>
    <alternativeName>
        <fullName evidence="11">Kinase-associated phosphatase</fullName>
    </alternativeName>
</protein>
<name>A0A8C4TFH4_ERPCA</name>
<dbReference type="PROSITE" id="PS00383">
    <property type="entry name" value="TYR_PHOSPHATASE_1"/>
    <property type="match status" value="1"/>
</dbReference>
<dbReference type="InterPro" id="IPR016130">
    <property type="entry name" value="Tyr_Pase_AS"/>
</dbReference>
<comment type="subcellular location">
    <subcellularLocation>
        <location evidence="1">Cytoplasm</location>
        <location evidence="1">Perinuclear region</location>
    </subcellularLocation>
</comment>
<keyword evidence="17" id="KW-1185">Reference proteome</keyword>
<dbReference type="Pfam" id="PF05706">
    <property type="entry name" value="CDKN3"/>
    <property type="match status" value="1"/>
</dbReference>
<dbReference type="GO" id="GO:0004722">
    <property type="term" value="F:protein serine/threonine phosphatase activity"/>
    <property type="evidence" value="ECO:0007669"/>
    <property type="project" value="UniProtKB-EC"/>
</dbReference>
<sequence>MSMGFLQSSATRKTEFDSSDDENVTEEQEQTPLEISWLSLANVDCAQNLGICALPGCRFKDVKRNLMKDLGELKGQGVEEVFVFCTLGELNKYRVPHLLDSYQQHGLIAHHHPFPDGCAPELDQCCQILEELKSNLKNGHITVLHCYGGLGRSGLIAACLLLHLSDVMTPDKAIDLLRELRGSGAIQTIKQYNFLHEFREKFAAYLTTKEDSTSRCVSR</sequence>
<evidence type="ECO:0000256" key="2">
    <source>
        <dbReference type="ARBA" id="ARBA00009580"/>
    </source>
</evidence>
<evidence type="ECO:0000256" key="9">
    <source>
        <dbReference type="ARBA" id="ARBA00064980"/>
    </source>
</evidence>
<evidence type="ECO:0000256" key="10">
    <source>
        <dbReference type="ARBA" id="ARBA00067397"/>
    </source>
</evidence>
<feature type="compositionally biased region" description="Acidic residues" evidence="14">
    <location>
        <begin position="17"/>
        <end position="28"/>
    </location>
</feature>
<evidence type="ECO:0000256" key="13">
    <source>
        <dbReference type="PIRSR" id="PIRSR037322-1"/>
    </source>
</evidence>
<comment type="similarity">
    <text evidence="2">Belongs to the protein-tyrosine phosphatase family.</text>
</comment>
<dbReference type="InterPro" id="IPR029021">
    <property type="entry name" value="Prot-tyrosine_phosphatase-like"/>
</dbReference>
<evidence type="ECO:0000256" key="14">
    <source>
        <dbReference type="SAM" id="MobiDB-lite"/>
    </source>
</evidence>
<dbReference type="Ensembl" id="ENSECRT00000031494.1">
    <property type="protein sequence ID" value="ENSECRP00000030841.1"/>
    <property type="gene ID" value="ENSECRG00000020930.1"/>
</dbReference>
<keyword evidence="5" id="KW-0963">Cytoplasm</keyword>
<gene>
    <name evidence="16" type="primary">CDKN3</name>
    <name evidence="16" type="synonym">cdkn3</name>
</gene>
<feature type="domain" description="Tyrosine specific protein phosphatases" evidence="15">
    <location>
        <begin position="126"/>
        <end position="193"/>
    </location>
</feature>
<evidence type="ECO:0000256" key="11">
    <source>
        <dbReference type="ARBA" id="ARBA00080894"/>
    </source>
</evidence>
<evidence type="ECO:0000313" key="17">
    <source>
        <dbReference type="Proteomes" id="UP000694620"/>
    </source>
</evidence>
<dbReference type="InterPro" id="IPR050561">
    <property type="entry name" value="PTP"/>
</dbReference>
<dbReference type="InterPro" id="IPR003595">
    <property type="entry name" value="Tyr_Pase_cat"/>
</dbReference>
<evidence type="ECO:0000256" key="7">
    <source>
        <dbReference type="ARBA" id="ARBA00022912"/>
    </source>
</evidence>
<dbReference type="EC" id="3.1.3.16" evidence="4"/>
<evidence type="ECO:0000256" key="8">
    <source>
        <dbReference type="ARBA" id="ARBA00023306"/>
    </source>
</evidence>
<accession>A0A8C4TFH4</accession>
<keyword evidence="6" id="KW-0378">Hydrolase</keyword>
<keyword evidence="7" id="KW-0904">Protein phosphatase</keyword>
<dbReference type="Gene3D" id="3.90.190.10">
    <property type="entry name" value="Protein tyrosine phosphatase superfamily"/>
    <property type="match status" value="1"/>
</dbReference>
<evidence type="ECO:0000256" key="6">
    <source>
        <dbReference type="ARBA" id="ARBA00022801"/>
    </source>
</evidence>
<feature type="compositionally biased region" description="Polar residues" evidence="14">
    <location>
        <begin position="1"/>
        <end position="11"/>
    </location>
</feature>
<evidence type="ECO:0000256" key="1">
    <source>
        <dbReference type="ARBA" id="ARBA00004556"/>
    </source>
</evidence>